<comment type="similarity">
    <text evidence="1">Belongs to the methyltransferase superfamily.</text>
</comment>
<organism evidence="6 7">
    <name type="scientific">Bifidobacterium vespertilionis</name>
    <dbReference type="NCBI Taxonomy" id="2562524"/>
    <lineage>
        <taxon>Bacteria</taxon>
        <taxon>Bacillati</taxon>
        <taxon>Actinomycetota</taxon>
        <taxon>Actinomycetes</taxon>
        <taxon>Bifidobacteriales</taxon>
        <taxon>Bifidobacteriaceae</taxon>
        <taxon>Bifidobacterium</taxon>
    </lineage>
</organism>
<keyword evidence="8" id="KW-1185">Reference proteome</keyword>
<dbReference type="GO" id="GO:0032259">
    <property type="term" value="P:methylation"/>
    <property type="evidence" value="ECO:0007669"/>
    <property type="project" value="UniProtKB-KW"/>
</dbReference>
<keyword evidence="3 6" id="KW-0808">Transferase</keyword>
<evidence type="ECO:0000313" key="7">
    <source>
        <dbReference type="Proteomes" id="UP000345527"/>
    </source>
</evidence>
<comment type="caution">
    <text evidence="6">The sequence shown here is derived from an EMBL/GenBank/DDBJ whole genome shotgun (WGS) entry which is preliminary data.</text>
</comment>
<evidence type="ECO:0000313" key="8">
    <source>
        <dbReference type="Proteomes" id="UP000374630"/>
    </source>
</evidence>
<evidence type="ECO:0000256" key="2">
    <source>
        <dbReference type="ARBA" id="ARBA00022603"/>
    </source>
</evidence>
<dbReference type="SUPFAM" id="SSF53335">
    <property type="entry name" value="S-adenosyl-L-methionine-dependent methyltransferases"/>
    <property type="match status" value="1"/>
</dbReference>
<dbReference type="Proteomes" id="UP000374630">
    <property type="component" value="Unassembled WGS sequence"/>
</dbReference>
<dbReference type="AlphaFoldDB" id="A0A5J5E7D4"/>
<dbReference type="Proteomes" id="UP000345527">
    <property type="component" value="Unassembled WGS sequence"/>
</dbReference>
<feature type="domain" description="Methyltransferase type 11" evidence="4">
    <location>
        <begin position="51"/>
        <end position="142"/>
    </location>
</feature>
<dbReference type="InterPro" id="IPR051052">
    <property type="entry name" value="Diverse_substrate_MTase"/>
</dbReference>
<name>A0A5J5E7D4_9BIFI</name>
<evidence type="ECO:0000256" key="1">
    <source>
        <dbReference type="ARBA" id="ARBA00008361"/>
    </source>
</evidence>
<dbReference type="OrthoDB" id="9797252at2"/>
<protein>
    <submittedName>
        <fullName evidence="6">Class I SAM-dependent methyltransferase</fullName>
    </submittedName>
</protein>
<evidence type="ECO:0000313" key="5">
    <source>
        <dbReference type="EMBL" id="KAA8821743.1"/>
    </source>
</evidence>
<dbReference type="EMBL" id="RZNZ01000003">
    <property type="protein sequence ID" value="KAA8821743.1"/>
    <property type="molecule type" value="Genomic_DNA"/>
</dbReference>
<dbReference type="InterPro" id="IPR013216">
    <property type="entry name" value="Methyltransf_11"/>
</dbReference>
<dbReference type="Gene3D" id="3.40.50.150">
    <property type="entry name" value="Vaccinia Virus protein VP39"/>
    <property type="match status" value="1"/>
</dbReference>
<gene>
    <name evidence="6" type="ORF">EM848_00295</name>
    <name evidence="5" type="ORF">EMO90_03000</name>
</gene>
<evidence type="ECO:0000313" key="6">
    <source>
        <dbReference type="EMBL" id="KAA8824823.1"/>
    </source>
</evidence>
<sequence>MEISDERIDEGAPFDWGRTSEDYAKYRDIYPPEFYGWILARGLCRDGQDVLDLGTGTGVLPRNMYRYGAHWTGADISENQIEQARRLSKGMDIRYLAAPAERLDFPDGSFDVITACQCFWYFDHDAIHENLHRMLRPGGRILVLYMAWLPDADPIAGASERLVLKYSPHWSGEGERMRPIEIPECYGEGFSLTYHDERLVKVPFTRESWNGRVKTCRGIGASLPADRIAAWEREHRRLLKDIAPESFDVLHYMAMAELSRR</sequence>
<keyword evidence="2 6" id="KW-0489">Methyltransferase</keyword>
<dbReference type="Pfam" id="PF08241">
    <property type="entry name" value="Methyltransf_11"/>
    <property type="match status" value="1"/>
</dbReference>
<evidence type="ECO:0000259" key="4">
    <source>
        <dbReference type="Pfam" id="PF08241"/>
    </source>
</evidence>
<reference evidence="7 8" key="1">
    <citation type="journal article" date="2019" name="Syst. Appl. Microbiol.">
        <title>Characterization of Bifidobacterium species in feaces of the Egyptian fruit bat: Description of B. vespertilionis sp. nov. and B. rousetti sp. nov.</title>
        <authorList>
            <person name="Modesto M."/>
            <person name="Satti M."/>
            <person name="Watanabe K."/>
            <person name="Puglisi E."/>
            <person name="Morelli L."/>
            <person name="Huang C.-H."/>
            <person name="Liou J.-S."/>
            <person name="Miyashita M."/>
            <person name="Tamura T."/>
            <person name="Saito S."/>
            <person name="Mori K."/>
            <person name="Huang L."/>
            <person name="Sciavilla P."/>
            <person name="Sandri C."/>
            <person name="Spiezio C."/>
            <person name="Vitali F."/>
            <person name="Cavalieri D."/>
            <person name="Perpetuini G."/>
            <person name="Tofalo R."/>
            <person name="Bonetti A."/>
            <person name="Arita M."/>
            <person name="Mattarelli P."/>
        </authorList>
    </citation>
    <scope>NUCLEOTIDE SEQUENCE [LARGE SCALE GENOMIC DNA]</scope>
    <source>
        <strain evidence="5 8">RST16</strain>
        <strain evidence="6 7">RST8</strain>
    </source>
</reference>
<evidence type="ECO:0000256" key="3">
    <source>
        <dbReference type="ARBA" id="ARBA00022679"/>
    </source>
</evidence>
<accession>A0A5J5E7D4</accession>
<proteinExistence type="inferred from homology"/>
<dbReference type="EMBL" id="RZOA01000001">
    <property type="protein sequence ID" value="KAA8824823.1"/>
    <property type="molecule type" value="Genomic_DNA"/>
</dbReference>
<dbReference type="GO" id="GO:0008757">
    <property type="term" value="F:S-adenosylmethionine-dependent methyltransferase activity"/>
    <property type="evidence" value="ECO:0007669"/>
    <property type="project" value="InterPro"/>
</dbReference>
<dbReference type="PANTHER" id="PTHR44942">
    <property type="entry name" value="METHYLTRANSF_11 DOMAIN-CONTAINING PROTEIN"/>
    <property type="match status" value="1"/>
</dbReference>
<dbReference type="InterPro" id="IPR029063">
    <property type="entry name" value="SAM-dependent_MTases_sf"/>
</dbReference>
<dbReference type="CDD" id="cd02440">
    <property type="entry name" value="AdoMet_MTases"/>
    <property type="match status" value="1"/>
</dbReference>
<dbReference type="PANTHER" id="PTHR44942:SF4">
    <property type="entry name" value="METHYLTRANSFERASE TYPE 11 DOMAIN-CONTAINING PROTEIN"/>
    <property type="match status" value="1"/>
</dbReference>